<proteinExistence type="predicted"/>
<dbReference type="EMBL" id="JAAAWP010000007">
    <property type="protein sequence ID" value="NDW22238.1"/>
    <property type="molecule type" value="Genomic_DNA"/>
</dbReference>
<evidence type="ECO:0000313" key="4">
    <source>
        <dbReference type="Proteomes" id="UP000478837"/>
    </source>
</evidence>
<keyword evidence="2" id="KW-1133">Transmembrane helix</keyword>
<organism evidence="3 4">
    <name type="scientific">Alteromonas hispanica</name>
    <dbReference type="NCBI Taxonomy" id="315421"/>
    <lineage>
        <taxon>Bacteria</taxon>
        <taxon>Pseudomonadati</taxon>
        <taxon>Pseudomonadota</taxon>
        <taxon>Gammaproteobacteria</taxon>
        <taxon>Alteromonadales</taxon>
        <taxon>Alteromonadaceae</taxon>
        <taxon>Alteromonas/Salinimonas group</taxon>
        <taxon>Alteromonas</taxon>
    </lineage>
</organism>
<dbReference type="Proteomes" id="UP000478837">
    <property type="component" value="Unassembled WGS sequence"/>
</dbReference>
<feature type="region of interest" description="Disordered" evidence="1">
    <location>
        <begin position="1"/>
        <end position="30"/>
    </location>
</feature>
<feature type="region of interest" description="Disordered" evidence="1">
    <location>
        <begin position="45"/>
        <end position="72"/>
    </location>
</feature>
<evidence type="ECO:0000313" key="3">
    <source>
        <dbReference type="EMBL" id="NDW22238.1"/>
    </source>
</evidence>
<feature type="transmembrane region" description="Helical" evidence="2">
    <location>
        <begin position="90"/>
        <end position="107"/>
    </location>
</feature>
<evidence type="ECO:0000256" key="1">
    <source>
        <dbReference type="SAM" id="MobiDB-lite"/>
    </source>
</evidence>
<keyword evidence="2" id="KW-0472">Membrane</keyword>
<protein>
    <submittedName>
        <fullName evidence="3">DUF883 domain-containing protein</fullName>
    </submittedName>
</protein>
<keyword evidence="4" id="KW-1185">Reference proteome</keyword>
<name>A0A6L9MVN3_9ALTE</name>
<evidence type="ECO:0000256" key="2">
    <source>
        <dbReference type="SAM" id="Phobius"/>
    </source>
</evidence>
<dbReference type="RefSeq" id="WP_071979875.1">
    <property type="nucleotide sequence ID" value="NZ_JAAAWP010000007.1"/>
</dbReference>
<feature type="compositionally biased region" description="Low complexity" evidence="1">
    <location>
        <begin position="1"/>
        <end position="21"/>
    </location>
</feature>
<dbReference type="AlphaFoldDB" id="A0A6L9MVN3"/>
<sequence length="110" mass="11831">MATQTAKTTAAKNTSANGKATSEPSHPVTDQLKESLHESVDKLADNASVAEENIRRTATASAENMSERKRLAEQKWQSSKVRNYAIENPVATAGLAFAAGVLVTSLFRKK</sequence>
<keyword evidence="2" id="KW-0812">Transmembrane</keyword>
<comment type="caution">
    <text evidence="3">The sequence shown here is derived from an EMBL/GenBank/DDBJ whole genome shotgun (WGS) entry which is preliminary data.</text>
</comment>
<reference evidence="3 4" key="1">
    <citation type="submission" date="2020-01" db="EMBL/GenBank/DDBJ databases">
        <title>Genomes of bacteria type strains.</title>
        <authorList>
            <person name="Chen J."/>
            <person name="Zhu S."/>
            <person name="Yang J."/>
        </authorList>
    </citation>
    <scope>NUCLEOTIDE SEQUENCE [LARGE SCALE GENOMIC DNA]</scope>
    <source>
        <strain evidence="3 4">LMG 22958</strain>
    </source>
</reference>
<gene>
    <name evidence="3" type="ORF">GTW09_11945</name>
</gene>
<accession>A0A6L9MVN3</accession>